<dbReference type="AlphaFoldDB" id="C9RQZ2"/>
<accession>C9RQZ2</accession>
<proteinExistence type="predicted"/>
<sequence>MGQTEISSLGKQIADRRKELNISQADLAEMSGVCLRTVNGIESGRANPSVKVLFELLQVLGLVITLKERVVHE</sequence>
<dbReference type="HOGENOM" id="CLU_066192_47_9_0"/>
<gene>
    <name evidence="2" type="ordered locus">Fisuc_1380</name>
    <name evidence="3" type="ordered locus">FSU_1846</name>
</gene>
<dbReference type="InterPro" id="IPR010982">
    <property type="entry name" value="Lambda_DNA-bd_dom_sf"/>
</dbReference>
<dbReference type="RefSeq" id="WP_014546079.1">
    <property type="nucleotide sequence ID" value="NC_013410.1"/>
</dbReference>
<dbReference type="Pfam" id="PF01381">
    <property type="entry name" value="HTH_3"/>
    <property type="match status" value="1"/>
</dbReference>
<dbReference type="KEGG" id="fsu:Fisuc_1380"/>
<dbReference type="InterPro" id="IPR001387">
    <property type="entry name" value="Cro/C1-type_HTH"/>
</dbReference>
<dbReference type="SUPFAM" id="SSF47413">
    <property type="entry name" value="lambda repressor-like DNA-binding domains"/>
    <property type="match status" value="1"/>
</dbReference>
<dbReference type="GO" id="GO:0003677">
    <property type="term" value="F:DNA binding"/>
    <property type="evidence" value="ECO:0007669"/>
    <property type="project" value="UniProtKB-KW"/>
</dbReference>
<reference evidence="4" key="2">
    <citation type="submission" date="2010-08" db="EMBL/GenBank/DDBJ databases">
        <title>Complete sequence of Fibrobacter succinogenes subsp. succinogenes S85.</title>
        <authorList>
            <person name="Durkin A.S."/>
            <person name="Nelson K.E."/>
            <person name="Morrison M."/>
            <person name="Forsberg C.W."/>
            <person name="Wilson D.B."/>
            <person name="Russell J.B."/>
            <person name="Cann I.K.O."/>
            <person name="Mackie R.I."/>
            <person name="White B.A."/>
        </authorList>
    </citation>
    <scope>NUCLEOTIDE SEQUENCE [LARGE SCALE GENOMIC DNA]</scope>
    <source>
        <strain evidence="4">ATCC 19169 / S85</strain>
    </source>
</reference>
<reference evidence="2 5" key="1">
    <citation type="submission" date="2009-10" db="EMBL/GenBank/DDBJ databases">
        <title>Complete sequence of Fibrobacter succinogenes subsp. succinogenes S85.</title>
        <authorList>
            <consortium name="US DOE Joint Genome Institute"/>
            <person name="Lucas S."/>
            <person name="Copeland A."/>
            <person name="Lapidus A."/>
            <person name="Glavina del Rio T."/>
            <person name="Tice H."/>
            <person name="Bruce D."/>
            <person name="Goodwin L."/>
            <person name="Pitluck S."/>
            <person name="Chertkov O."/>
            <person name="Detter J.C."/>
            <person name="Han C."/>
            <person name="Tapia R."/>
            <person name="Larimer F."/>
            <person name="Land M."/>
            <person name="Hauser L."/>
            <person name="Kyrpides N."/>
            <person name="Mikhailova N."/>
            <person name="Weimer P.J."/>
            <person name="Stevenson D.M."/>
            <person name="Boyum J."/>
            <person name="Brumm P.I."/>
            <person name="Mead D."/>
        </authorList>
    </citation>
    <scope>NUCLEOTIDE SEQUENCE [LARGE SCALE GENOMIC DNA]</scope>
    <source>
        <strain evidence="5">ATCC 19169 / S85</strain>
        <strain evidence="2">S85</strain>
    </source>
</reference>
<dbReference type="Proteomes" id="UP000000517">
    <property type="component" value="Chromosome"/>
</dbReference>
<name>C9RQZ2_FIBSS</name>
<dbReference type="EMBL" id="CP002158">
    <property type="protein sequence ID" value="ADL25060.1"/>
    <property type="molecule type" value="Genomic_DNA"/>
</dbReference>
<organism evidence="3 4">
    <name type="scientific">Fibrobacter succinogenes (strain ATCC 19169 / S85)</name>
    <dbReference type="NCBI Taxonomy" id="59374"/>
    <lineage>
        <taxon>Bacteria</taxon>
        <taxon>Pseudomonadati</taxon>
        <taxon>Fibrobacterota</taxon>
        <taxon>Fibrobacteria</taxon>
        <taxon>Fibrobacterales</taxon>
        <taxon>Fibrobacteraceae</taxon>
        <taxon>Fibrobacter</taxon>
    </lineage>
</organism>
<feature type="domain" description="HTH cro/C1-type" evidence="1">
    <location>
        <begin position="13"/>
        <end position="69"/>
    </location>
</feature>
<evidence type="ECO:0000313" key="4">
    <source>
        <dbReference type="Proteomes" id="UP000000517"/>
    </source>
</evidence>
<dbReference type="PROSITE" id="PS50943">
    <property type="entry name" value="HTH_CROC1"/>
    <property type="match status" value="1"/>
</dbReference>
<evidence type="ECO:0000313" key="3">
    <source>
        <dbReference type="EMBL" id="ADL25060.1"/>
    </source>
</evidence>
<dbReference type="EMBL" id="CP001792">
    <property type="protein sequence ID" value="ACX74978.1"/>
    <property type="molecule type" value="Genomic_DNA"/>
</dbReference>
<dbReference type="SMART" id="SM00530">
    <property type="entry name" value="HTH_XRE"/>
    <property type="match status" value="1"/>
</dbReference>
<reference evidence="3" key="3">
    <citation type="submission" date="2010-08" db="EMBL/GenBank/DDBJ databases">
        <authorList>
            <person name="Durkin A.S."/>
            <person name="Nelson K.E."/>
            <person name="Morrison M."/>
            <person name="Forsberg C.W."/>
            <person name="Wilson D.B."/>
            <person name="Russell J.B."/>
            <person name="Cann I.K.O."/>
            <person name="Mackie R.I."/>
            <person name="White B.A."/>
        </authorList>
    </citation>
    <scope>NUCLEOTIDE SEQUENCE</scope>
    <source>
        <strain evidence="3">S85</strain>
    </source>
</reference>
<protein>
    <submittedName>
        <fullName evidence="3">DNA-binding protein</fullName>
    </submittedName>
    <submittedName>
        <fullName evidence="2">Transcriptional regulator, XRE family</fullName>
    </submittedName>
</protein>
<dbReference type="Gene3D" id="1.10.260.40">
    <property type="entry name" value="lambda repressor-like DNA-binding domains"/>
    <property type="match status" value="1"/>
</dbReference>
<dbReference type="STRING" id="59374.FSU_1846"/>
<dbReference type="KEGG" id="fsc:FSU_1846"/>
<evidence type="ECO:0000313" key="2">
    <source>
        <dbReference type="EMBL" id="ACX74978.1"/>
    </source>
</evidence>
<keyword evidence="3" id="KW-0238">DNA-binding</keyword>
<evidence type="ECO:0000313" key="5">
    <source>
        <dbReference type="Proteomes" id="UP000001497"/>
    </source>
</evidence>
<dbReference type="OrthoDB" id="7428772at2"/>
<dbReference type="CDD" id="cd00093">
    <property type="entry name" value="HTH_XRE"/>
    <property type="match status" value="1"/>
</dbReference>
<evidence type="ECO:0000259" key="1">
    <source>
        <dbReference type="PROSITE" id="PS50943"/>
    </source>
</evidence>
<keyword evidence="5" id="KW-1185">Reference proteome</keyword>
<dbReference type="Proteomes" id="UP000001497">
    <property type="component" value="Chromosome"/>
</dbReference>
<dbReference type="eggNOG" id="COG1476">
    <property type="taxonomic scope" value="Bacteria"/>
</dbReference>